<dbReference type="EMBL" id="CP140151">
    <property type="protein sequence ID" value="WQH10128.1"/>
    <property type="molecule type" value="Genomic_DNA"/>
</dbReference>
<dbReference type="RefSeq" id="WP_281504709.1">
    <property type="nucleotide sequence ID" value="NZ_CP140151.1"/>
</dbReference>
<name>A0ABZ0YEH1_9GAMM</name>
<reference evidence="1 2" key="1">
    <citation type="submission" date="2023-11" db="EMBL/GenBank/DDBJ databases">
        <title>MicrobeMod: A computational toolkit for identifying prokaryotic methylation and restriction-modification with nanopore sequencing.</title>
        <authorList>
            <person name="Crits-Christoph A."/>
            <person name="Kang S.C."/>
            <person name="Lee H."/>
            <person name="Ostrov N."/>
        </authorList>
    </citation>
    <scope>NUCLEOTIDE SEQUENCE [LARGE SCALE GENOMIC DNA]</scope>
    <source>
        <strain evidence="1 2">ATCC 43984</strain>
    </source>
</reference>
<dbReference type="Proteomes" id="UP001321908">
    <property type="component" value="Chromosome"/>
</dbReference>
<organism evidence="1 2">
    <name type="scientific">Chromohalobacter canadensis</name>
    <dbReference type="NCBI Taxonomy" id="141389"/>
    <lineage>
        <taxon>Bacteria</taxon>
        <taxon>Pseudomonadati</taxon>
        <taxon>Pseudomonadota</taxon>
        <taxon>Gammaproteobacteria</taxon>
        <taxon>Oceanospirillales</taxon>
        <taxon>Halomonadaceae</taxon>
        <taxon>Chromohalobacter</taxon>
    </lineage>
</organism>
<evidence type="ECO:0000313" key="1">
    <source>
        <dbReference type="EMBL" id="WQH10128.1"/>
    </source>
</evidence>
<gene>
    <name evidence="1" type="ORF">SR908_05525</name>
</gene>
<proteinExistence type="predicted"/>
<sequence length="44" mass="4977">MALAKSLPGEQERQHILEAVQRNILQMLGVDQDELDRMLGDVSQ</sequence>
<keyword evidence="2" id="KW-1185">Reference proteome</keyword>
<evidence type="ECO:0000313" key="2">
    <source>
        <dbReference type="Proteomes" id="UP001321908"/>
    </source>
</evidence>
<protein>
    <submittedName>
        <fullName evidence="1">Uncharacterized protein</fullName>
    </submittedName>
</protein>
<accession>A0ABZ0YEH1</accession>